<reference evidence="3" key="1">
    <citation type="submission" date="2020-03" db="EMBL/GenBank/DDBJ databases">
        <title>Site-based positive gene gene selection in Geosmithia morbida across the United States reveals a broad range of putative effectors and factors for local host and environmental adapation.</title>
        <authorList>
            <person name="Onufrak A."/>
            <person name="Murdoch R.W."/>
            <person name="Gazis R."/>
            <person name="Huff M."/>
            <person name="Staton M."/>
            <person name="Klingeman W."/>
            <person name="Hadziabdic D."/>
        </authorList>
    </citation>
    <scope>NUCLEOTIDE SEQUENCE</scope>
    <source>
        <strain evidence="3">1262</strain>
    </source>
</reference>
<dbReference type="RefSeq" id="XP_035321501.1">
    <property type="nucleotide sequence ID" value="XM_035469121.1"/>
</dbReference>
<name>A0A9P4YXJ2_9HYPO</name>
<protein>
    <submittedName>
        <fullName evidence="3">Uncharacterized protein</fullName>
    </submittedName>
</protein>
<feature type="transmembrane region" description="Helical" evidence="2">
    <location>
        <begin position="12"/>
        <end position="34"/>
    </location>
</feature>
<proteinExistence type="predicted"/>
<sequence length="68" mass="7893">MRRILLTSSQVSFLITTFVIVSCTLALFLSGYIIQQRTLRNLRASIRPRQPRPKPQIYLPEQFQTTKG</sequence>
<dbReference type="EMBL" id="JAANYQ010000008">
    <property type="protein sequence ID" value="KAF4122849.1"/>
    <property type="molecule type" value="Genomic_DNA"/>
</dbReference>
<evidence type="ECO:0000313" key="4">
    <source>
        <dbReference type="Proteomes" id="UP000749293"/>
    </source>
</evidence>
<dbReference type="OrthoDB" id="5367275at2759"/>
<dbReference type="Proteomes" id="UP000749293">
    <property type="component" value="Unassembled WGS sequence"/>
</dbReference>
<dbReference type="GeneID" id="55973379"/>
<feature type="region of interest" description="Disordered" evidence="1">
    <location>
        <begin position="49"/>
        <end position="68"/>
    </location>
</feature>
<keyword evidence="2" id="KW-1133">Transmembrane helix</keyword>
<gene>
    <name evidence="3" type="ORF">GMORB2_7156</name>
</gene>
<accession>A0A9P4YXJ2</accession>
<keyword evidence="2" id="KW-0812">Transmembrane</keyword>
<dbReference type="PROSITE" id="PS51257">
    <property type="entry name" value="PROKAR_LIPOPROTEIN"/>
    <property type="match status" value="1"/>
</dbReference>
<organism evidence="3 4">
    <name type="scientific">Geosmithia morbida</name>
    <dbReference type="NCBI Taxonomy" id="1094350"/>
    <lineage>
        <taxon>Eukaryota</taxon>
        <taxon>Fungi</taxon>
        <taxon>Dikarya</taxon>
        <taxon>Ascomycota</taxon>
        <taxon>Pezizomycotina</taxon>
        <taxon>Sordariomycetes</taxon>
        <taxon>Hypocreomycetidae</taxon>
        <taxon>Hypocreales</taxon>
        <taxon>Bionectriaceae</taxon>
        <taxon>Geosmithia</taxon>
    </lineage>
</organism>
<evidence type="ECO:0000313" key="3">
    <source>
        <dbReference type="EMBL" id="KAF4122849.1"/>
    </source>
</evidence>
<keyword evidence="4" id="KW-1185">Reference proteome</keyword>
<keyword evidence="2" id="KW-0472">Membrane</keyword>
<evidence type="ECO:0000256" key="1">
    <source>
        <dbReference type="SAM" id="MobiDB-lite"/>
    </source>
</evidence>
<evidence type="ECO:0000256" key="2">
    <source>
        <dbReference type="SAM" id="Phobius"/>
    </source>
</evidence>
<dbReference type="AlphaFoldDB" id="A0A9P4YXJ2"/>
<comment type="caution">
    <text evidence="3">The sequence shown here is derived from an EMBL/GenBank/DDBJ whole genome shotgun (WGS) entry which is preliminary data.</text>
</comment>